<keyword evidence="5" id="KW-0175">Coiled coil</keyword>
<feature type="compositionally biased region" description="Basic and acidic residues" evidence="8">
    <location>
        <begin position="19"/>
        <end position="36"/>
    </location>
</feature>
<evidence type="ECO:0000256" key="7">
    <source>
        <dbReference type="ARBA" id="ARBA00023242"/>
    </source>
</evidence>
<accession>A0A8H7PIS1</accession>
<evidence type="ECO:0000256" key="8">
    <source>
        <dbReference type="SAM" id="MobiDB-lite"/>
    </source>
</evidence>
<evidence type="ECO:0000256" key="4">
    <source>
        <dbReference type="ARBA" id="ARBA00022728"/>
    </source>
</evidence>
<dbReference type="Proteomes" id="UP000612746">
    <property type="component" value="Unassembled WGS sequence"/>
</dbReference>
<evidence type="ECO:0000256" key="1">
    <source>
        <dbReference type="ARBA" id="ARBA00004123"/>
    </source>
</evidence>
<evidence type="ECO:0000256" key="6">
    <source>
        <dbReference type="ARBA" id="ARBA00023187"/>
    </source>
</evidence>
<evidence type="ECO:0000256" key="3">
    <source>
        <dbReference type="ARBA" id="ARBA00022664"/>
    </source>
</evidence>
<organism evidence="10 11">
    <name type="scientific">Umbelopsis vinacea</name>
    <dbReference type="NCBI Taxonomy" id="44442"/>
    <lineage>
        <taxon>Eukaryota</taxon>
        <taxon>Fungi</taxon>
        <taxon>Fungi incertae sedis</taxon>
        <taxon>Mucoromycota</taxon>
        <taxon>Mucoromycotina</taxon>
        <taxon>Umbelopsidomycetes</taxon>
        <taxon>Umbelopsidales</taxon>
        <taxon>Umbelopsidaceae</taxon>
        <taxon>Umbelopsis</taxon>
    </lineage>
</organism>
<feature type="domain" description="CBF1-interacting co-repressor CIR N-terminal" evidence="9">
    <location>
        <begin position="11"/>
        <end position="47"/>
    </location>
</feature>
<proteinExistence type="inferred from homology"/>
<gene>
    <name evidence="10" type="ORF">INT44_006877</name>
</gene>
<reference evidence="10" key="1">
    <citation type="submission" date="2020-12" db="EMBL/GenBank/DDBJ databases">
        <title>Metabolic potential, ecology and presence of endohyphal bacteria is reflected in genomic diversity of Mucoromycotina.</title>
        <authorList>
            <person name="Muszewska A."/>
            <person name="Okrasinska A."/>
            <person name="Steczkiewicz K."/>
            <person name="Drgas O."/>
            <person name="Orlowska M."/>
            <person name="Perlinska-Lenart U."/>
            <person name="Aleksandrzak-Piekarczyk T."/>
            <person name="Szatraj K."/>
            <person name="Zielenkiewicz U."/>
            <person name="Pilsyk S."/>
            <person name="Malc E."/>
            <person name="Mieczkowski P."/>
            <person name="Kruszewska J.S."/>
            <person name="Biernat P."/>
            <person name="Pawlowska J."/>
        </authorList>
    </citation>
    <scope>NUCLEOTIDE SEQUENCE</scope>
    <source>
        <strain evidence="10">WA0000051536</strain>
    </source>
</reference>
<feature type="region of interest" description="Disordered" evidence="8">
    <location>
        <begin position="152"/>
        <end position="275"/>
    </location>
</feature>
<keyword evidence="11" id="KW-1185">Reference proteome</keyword>
<evidence type="ECO:0000256" key="5">
    <source>
        <dbReference type="ARBA" id="ARBA00023054"/>
    </source>
</evidence>
<keyword evidence="6" id="KW-0508">mRNA splicing</keyword>
<feature type="compositionally biased region" description="Basic residues" evidence="8">
    <location>
        <begin position="170"/>
        <end position="192"/>
    </location>
</feature>
<dbReference type="AlphaFoldDB" id="A0A8H7PIS1"/>
<dbReference type="InterPro" id="IPR022209">
    <property type="entry name" value="CWC25"/>
</dbReference>
<dbReference type="OrthoDB" id="21123at2759"/>
<dbReference type="GO" id="GO:0005684">
    <property type="term" value="C:U2-type spliceosomal complex"/>
    <property type="evidence" value="ECO:0007669"/>
    <property type="project" value="TreeGrafter"/>
</dbReference>
<evidence type="ECO:0000256" key="2">
    <source>
        <dbReference type="ARBA" id="ARBA00006695"/>
    </source>
</evidence>
<dbReference type="GO" id="GO:0000398">
    <property type="term" value="P:mRNA splicing, via spliceosome"/>
    <property type="evidence" value="ECO:0007669"/>
    <property type="project" value="TreeGrafter"/>
</dbReference>
<feature type="region of interest" description="Disordered" evidence="8">
    <location>
        <begin position="1"/>
        <end position="36"/>
    </location>
</feature>
<comment type="similarity">
    <text evidence="2">Belongs to the CWC25 family.</text>
</comment>
<dbReference type="SMART" id="SM01083">
    <property type="entry name" value="Cir_N"/>
    <property type="match status" value="1"/>
</dbReference>
<protein>
    <recommendedName>
        <fullName evidence="9">CBF1-interacting co-repressor CIR N-terminal domain-containing protein</fullName>
    </recommendedName>
</protein>
<dbReference type="PANTHER" id="PTHR16196:SF0">
    <property type="entry name" value="PRE-MRNA-SPLICING FACTOR CWC25 HOMOLOG"/>
    <property type="match status" value="1"/>
</dbReference>
<dbReference type="Pfam" id="PF12542">
    <property type="entry name" value="CWC25"/>
    <property type="match status" value="1"/>
</dbReference>
<keyword evidence="7" id="KW-0539">Nucleus</keyword>
<evidence type="ECO:0000259" key="9">
    <source>
        <dbReference type="SMART" id="SM01083"/>
    </source>
</evidence>
<evidence type="ECO:0000313" key="11">
    <source>
        <dbReference type="Proteomes" id="UP000612746"/>
    </source>
</evidence>
<comment type="caution">
    <text evidence="10">The sequence shown here is derived from an EMBL/GenBank/DDBJ whole genome shotgun (WGS) entry which is preliminary data.</text>
</comment>
<keyword evidence="3" id="KW-0507">mRNA processing</keyword>
<sequence length="275" mass="32517">MGGGDLNLKKSWHPSTFRNQERVWKEERKHADEQQKIDQMRKELEEERQVQELQRMQEAAGGKKRADKLDWMYAAPNASQAPGGDDMEEYLLGKKSVDNLLRSKGEVQQVNDSVNERFSLNTATPINERDTAAKIREDPLLAIKRREQDAVKAIMNNPLKMRQLQDSKSGKKKKKDKKEHKHRKEHKSRKHRSSDDREEEESADRHKRRRHESSRSPVRSRHEASRSPIRSDRYRRRERSPSPMSDRRSRRSPSPYSRSSRHRSYSPRDRRISAH</sequence>
<dbReference type="Pfam" id="PF10197">
    <property type="entry name" value="Cir_N"/>
    <property type="match status" value="1"/>
</dbReference>
<dbReference type="PANTHER" id="PTHR16196">
    <property type="entry name" value="CELL CYCLE CONTROL PROTEIN CWF25"/>
    <property type="match status" value="1"/>
</dbReference>
<keyword evidence="4" id="KW-0747">Spliceosome</keyword>
<dbReference type="InterPro" id="IPR051376">
    <property type="entry name" value="CWC25_splicing_factor"/>
</dbReference>
<feature type="compositionally biased region" description="Basic and acidic residues" evidence="8">
    <location>
        <begin position="220"/>
        <end position="232"/>
    </location>
</feature>
<feature type="compositionally biased region" description="Basic and acidic residues" evidence="8">
    <location>
        <begin position="127"/>
        <end position="140"/>
    </location>
</feature>
<evidence type="ECO:0000313" key="10">
    <source>
        <dbReference type="EMBL" id="KAG2174613.1"/>
    </source>
</evidence>
<dbReference type="EMBL" id="JAEPRA010000016">
    <property type="protein sequence ID" value="KAG2174613.1"/>
    <property type="molecule type" value="Genomic_DNA"/>
</dbReference>
<feature type="compositionally biased region" description="Basic and acidic residues" evidence="8">
    <location>
        <begin position="266"/>
        <end position="275"/>
    </location>
</feature>
<dbReference type="InterPro" id="IPR019339">
    <property type="entry name" value="CIR_N_dom"/>
</dbReference>
<comment type="subcellular location">
    <subcellularLocation>
        <location evidence="1">Nucleus</location>
    </subcellularLocation>
</comment>
<name>A0A8H7PIS1_9FUNG</name>
<feature type="region of interest" description="Disordered" evidence="8">
    <location>
        <begin position="120"/>
        <end position="140"/>
    </location>
</feature>